<reference evidence="3" key="1">
    <citation type="journal article" date="2015" name="PLoS Genet.">
        <title>The dynamic genome and transcriptome of the human fungal pathogen Blastomyces and close relative Emmonsia.</title>
        <authorList>
            <person name="Munoz J.F."/>
            <person name="Gauthier G.M."/>
            <person name="Desjardins C.A."/>
            <person name="Gallo J.E."/>
            <person name="Holder J."/>
            <person name="Sullivan T.D."/>
            <person name="Marty A.J."/>
            <person name="Carmen J.C."/>
            <person name="Chen Z."/>
            <person name="Ding L."/>
            <person name="Gujja S."/>
            <person name="Magrini V."/>
            <person name="Misas E."/>
            <person name="Mitreva M."/>
            <person name="Priest M."/>
            <person name="Saif S."/>
            <person name="Whiston E.A."/>
            <person name="Young S."/>
            <person name="Zeng Q."/>
            <person name="Goldman W.E."/>
            <person name="Mardis E.R."/>
            <person name="Taylor J.W."/>
            <person name="McEwen J.G."/>
            <person name="Clay O.K."/>
            <person name="Klein B.S."/>
            <person name="Cuomo C.A."/>
        </authorList>
    </citation>
    <scope>NUCLEOTIDE SEQUENCE [LARGE SCALE GENOMIC DNA]</scope>
    <source>
        <strain evidence="3">UAMH 3008</strain>
    </source>
</reference>
<evidence type="ECO:0000313" key="2">
    <source>
        <dbReference type="EMBL" id="KKZ64869.1"/>
    </source>
</evidence>
<feature type="compositionally biased region" description="Basic and acidic residues" evidence="1">
    <location>
        <begin position="145"/>
        <end position="157"/>
    </location>
</feature>
<feature type="region of interest" description="Disordered" evidence="1">
    <location>
        <begin position="133"/>
        <end position="161"/>
    </location>
</feature>
<organism evidence="2 3">
    <name type="scientific">[Emmonsia] crescens</name>
    <dbReference type="NCBI Taxonomy" id="73230"/>
    <lineage>
        <taxon>Eukaryota</taxon>
        <taxon>Fungi</taxon>
        <taxon>Dikarya</taxon>
        <taxon>Ascomycota</taxon>
        <taxon>Pezizomycotina</taxon>
        <taxon>Eurotiomycetes</taxon>
        <taxon>Eurotiomycetidae</taxon>
        <taxon>Onygenales</taxon>
        <taxon>Ajellomycetaceae</taxon>
        <taxon>Emergomyces</taxon>
    </lineage>
</organism>
<feature type="compositionally biased region" description="Acidic residues" evidence="1">
    <location>
        <begin position="208"/>
        <end position="218"/>
    </location>
</feature>
<dbReference type="VEuPathDB" id="FungiDB:EMCG_09246"/>
<evidence type="ECO:0000313" key="3">
    <source>
        <dbReference type="Proteomes" id="UP000034164"/>
    </source>
</evidence>
<dbReference type="OrthoDB" id="61390at2759"/>
<evidence type="ECO:0000256" key="1">
    <source>
        <dbReference type="SAM" id="MobiDB-lite"/>
    </source>
</evidence>
<feature type="region of interest" description="Disordered" evidence="1">
    <location>
        <begin position="193"/>
        <end position="241"/>
    </location>
</feature>
<sequence length="510" mass="55872">MFLLTLPLPLALVTFILGLLATPLLIPLLEIIVAKLASLYLNSRSSKRESEDDAVKEEHGLYSLDHGVLNLPSLTPDEMWMNMGYWKNTTSFPAACRALLDKILHTAGLDVDSTDIAIDIGCPVASASATGVDYPSVTHSWPTDRPQRGKGNNDKTTPKHGKKRVILDVGFGCGEQTLYLMKKKVAAGKVVGGGGGGGGEADGANSRDDDDDDDDKNDDAEKISNNNKTLAGSDVGDSPESSPLFQHYIGITIENMQCGFAQSRVAEAARNCNGSTGKHEPLKKRDKRRKQSIDGVVELFCADAAKPYGWSEEIQRSISTAFGNGKYAEERYVLGLDTLYHFSPSRKELFEYSHSTLQATLLAFDLFLPPKSRSSLVLDSVKRSLNTLALRCLTPALSAPFSNFVTIGEYKNLLEKAGYGLEDITIEDITDDVFPGLAKFFEKRIQEMSALGLKGFTKWRISGWLFRWLAGGQVLRAGVVVARWKGSPRNRMDRNDSPGLQVQNRTIQSC</sequence>
<accession>A0A0G2J3C2</accession>
<name>A0A0G2J3C2_9EURO</name>
<gene>
    <name evidence="2" type="ORF">EMCG_09246</name>
</gene>
<dbReference type="Proteomes" id="UP000034164">
    <property type="component" value="Unassembled WGS sequence"/>
</dbReference>
<dbReference type="EMBL" id="LCZI01000730">
    <property type="protein sequence ID" value="KKZ64869.1"/>
    <property type="molecule type" value="Genomic_DNA"/>
</dbReference>
<comment type="caution">
    <text evidence="2">The sequence shown here is derived from an EMBL/GenBank/DDBJ whole genome shotgun (WGS) entry which is preliminary data.</text>
</comment>
<protein>
    <submittedName>
        <fullName evidence="2">Uncharacterized protein</fullName>
    </submittedName>
</protein>
<proteinExistence type="predicted"/>
<dbReference type="AlphaFoldDB" id="A0A0G2J3C2"/>